<dbReference type="CDD" id="cd10150">
    <property type="entry name" value="CobN_like"/>
    <property type="match status" value="1"/>
</dbReference>
<keyword evidence="7" id="KW-0149">Chlorophyll biosynthesis</keyword>
<comment type="catalytic activity">
    <reaction evidence="9">
        <text>protoporphyrin IX + Mg(2+) + ATP + H2O = Mg-protoporphyrin IX + ADP + phosphate + 3 H(+)</text>
        <dbReference type="Rhea" id="RHEA:13961"/>
        <dbReference type="ChEBI" id="CHEBI:15377"/>
        <dbReference type="ChEBI" id="CHEBI:15378"/>
        <dbReference type="ChEBI" id="CHEBI:18420"/>
        <dbReference type="ChEBI" id="CHEBI:30616"/>
        <dbReference type="ChEBI" id="CHEBI:43474"/>
        <dbReference type="ChEBI" id="CHEBI:57306"/>
        <dbReference type="ChEBI" id="CHEBI:60492"/>
        <dbReference type="ChEBI" id="CHEBI:456216"/>
        <dbReference type="EC" id="6.6.1.1"/>
    </reaction>
</comment>
<evidence type="ECO:0000256" key="6">
    <source>
        <dbReference type="ARBA" id="ARBA00022840"/>
    </source>
</evidence>
<dbReference type="InterPro" id="IPR022571">
    <property type="entry name" value="Mg_chelatase_H_N"/>
</dbReference>
<name>A0ABS8BTL1_9RHOB</name>
<keyword evidence="6" id="KW-0067">ATP-binding</keyword>
<evidence type="ECO:0000256" key="5">
    <source>
        <dbReference type="ARBA" id="ARBA00022741"/>
    </source>
</evidence>
<feature type="domain" description="Magnesium chelatase subunit H N-terminal" evidence="11">
    <location>
        <begin position="11"/>
        <end position="169"/>
    </location>
</feature>
<evidence type="ECO:0000259" key="11">
    <source>
        <dbReference type="Pfam" id="PF11965"/>
    </source>
</evidence>
<dbReference type="EMBL" id="JAJATZ010000003">
    <property type="protein sequence ID" value="MCB5198982.1"/>
    <property type="molecule type" value="Genomic_DNA"/>
</dbReference>
<evidence type="ECO:0000256" key="4">
    <source>
        <dbReference type="ARBA" id="ARBA00022598"/>
    </source>
</evidence>
<dbReference type="Proteomes" id="UP001138961">
    <property type="component" value="Unassembled WGS sequence"/>
</dbReference>
<feature type="domain" description="CobN/magnesium chelatase" evidence="10">
    <location>
        <begin position="750"/>
        <end position="1159"/>
    </location>
</feature>
<dbReference type="Pfam" id="PF11965">
    <property type="entry name" value="DUF3479"/>
    <property type="match status" value="1"/>
</dbReference>
<gene>
    <name evidence="12" type="ORF">LGQ03_06995</name>
</gene>
<organism evidence="12 13">
    <name type="scientific">Loktanella gaetbuli</name>
    <dbReference type="NCBI Taxonomy" id="2881335"/>
    <lineage>
        <taxon>Bacteria</taxon>
        <taxon>Pseudomonadati</taxon>
        <taxon>Pseudomonadota</taxon>
        <taxon>Alphaproteobacteria</taxon>
        <taxon>Rhodobacterales</taxon>
        <taxon>Roseobacteraceae</taxon>
        <taxon>Loktanella</taxon>
    </lineage>
</organism>
<dbReference type="InterPro" id="IPR003672">
    <property type="entry name" value="CobN/Mg_chltase"/>
</dbReference>
<accession>A0ABS8BTL1</accession>
<dbReference type="EC" id="6.6.1.1" evidence="2"/>
<evidence type="ECO:0000256" key="1">
    <source>
        <dbReference type="ARBA" id="ARBA00010851"/>
    </source>
</evidence>
<evidence type="ECO:0000313" key="13">
    <source>
        <dbReference type="Proteomes" id="UP001138961"/>
    </source>
</evidence>
<dbReference type="PANTHER" id="PTHR44119:SF1">
    <property type="entry name" value="MAGNESIUM-CHELATASE SUBUNIT CHLH, CHLOROPLASTIC"/>
    <property type="match status" value="1"/>
</dbReference>
<comment type="pathway">
    <text evidence="8">Porphyrin-containing compound metabolism.</text>
</comment>
<dbReference type="RefSeq" id="WP_226747817.1">
    <property type="nucleotide sequence ID" value="NZ_JAJATZ010000003.1"/>
</dbReference>
<protein>
    <recommendedName>
        <fullName evidence="2">magnesium chelatase</fullName>
        <ecNumber evidence="2">6.6.1.1</ecNumber>
    </recommendedName>
</protein>
<reference evidence="12" key="1">
    <citation type="submission" date="2021-10" db="EMBL/GenBank/DDBJ databases">
        <title>Loktanella gaetbuli sp. nov., isolated from a tidal flat.</title>
        <authorList>
            <person name="Park S."/>
            <person name="Yoon J.-H."/>
        </authorList>
    </citation>
    <scope>NUCLEOTIDE SEQUENCE</scope>
    <source>
        <strain evidence="12">TSTF-M6</strain>
    </source>
</reference>
<evidence type="ECO:0000256" key="2">
    <source>
        <dbReference type="ARBA" id="ARBA00012825"/>
    </source>
</evidence>
<sequence length="1180" mass="127000">MLDSVVLPEFRFVILTLDSHAAGPALRAAPRLTRDFPGLSIEILAAGEWGENPAALDAARAAIATADIVVTNLLFLEEHTRAILPSLIARRDGCAAMVNMIADGEIVRLTKMGELDMQRPATGMAALMKKLRPQAKANRSGESQMKTLRRLPKILRLIPGKSQDLRNWFLSMQYWLGGSDDNIEQMIRMLVSRYGNHAGWSRIKALPPVEYPEVGVYHPDLPATGISIDATDLPQPAQPIATVGILMLRSYILSSDCAHYDAVIRSFQARGMAVVPAFAGGLDATPAIQRYFQGKVDAMVSLTGFSLVGGPAYNDSDAAVGLLRDLDVPYIAAQPLEFQTLAQWGASAQGLGAVETTMLVALPEIDGATSPTVFGGRHGAEACTGCARACAGQPGDKSMAPCPERIAVLTEKTARLATLRRKRNADKTVGIVLFGFPPNAGAVGTAAYLSVFESLFNTLTRMKSDGYDVDVPADVDALRHIVLKGNAAQYGQDANVAAYVDADTIVGQTPWLDEIESVWGPAPGKVQSDGRGVFILGHQFGKVFVGVQPTFGYEGDPMRLLFERGFAPTHAFAQFYLWMRNTLRADVVLHFGMHGALEFMPGKQNGMGASDWPDRLIGEMPNVYLYAANNPSEASLAKRRSNAVIVTHLTPPIAAAGLYKGLLDLKDSLQRYRAMAVDDNQRDDLALMITEQAQGLDLNADDLDGLWLTVMEAEGSLIPDGLHVVGQVMTPEARAEMAQLLSDPADAARAEALLAEDHELPALMRALSACYIAPVPGGDLMRNPAILPTGRNIHAFDPFRMPTAFAMADGAKQAQALLDTYDGMPRSIALVLWGSDSIKSDGGPIAQALALIGAKPRFDNFGRLAGADLIPLAELGRARIDVIMTLSGIFRDLLPLQTKLLAQAALLAAQADEPLDQNHVRAHALAHMDKTGCDLKQAALRVFSNAEGAYGSNVNQLVDSSAFGDEDELADAYEARKSFAYGTDGKAAQHADLLQASLARVDLAYQNLESVELGVTSVDHYFDTLGGIARAVKRAKGGVDTPVYIGDQTRGLNTVRTLSEQVALETRTRSLNPKFFEGLLKHGSEGVRQIEAHVTNTMGWSATTGAVDPWVYQRLSETFVLDADMRERLAALNPQASVRMANRLLEASDRAYWAPDAATLDALQSAADALEDRMEGVAAE</sequence>
<evidence type="ECO:0000259" key="10">
    <source>
        <dbReference type="Pfam" id="PF02514"/>
    </source>
</evidence>
<evidence type="ECO:0000256" key="3">
    <source>
        <dbReference type="ARBA" id="ARBA00022531"/>
    </source>
</evidence>
<comment type="caution">
    <text evidence="12">The sequence shown here is derived from an EMBL/GenBank/DDBJ whole genome shotgun (WGS) entry which is preliminary data.</text>
</comment>
<evidence type="ECO:0000313" key="12">
    <source>
        <dbReference type="EMBL" id="MCB5198982.1"/>
    </source>
</evidence>
<dbReference type="PANTHER" id="PTHR44119">
    <property type="entry name" value="MAGNESIUM-CHELATASE SUBUNIT CHLH, CHLOROPLASTIC"/>
    <property type="match status" value="1"/>
</dbReference>
<proteinExistence type="inferred from homology"/>
<comment type="similarity">
    <text evidence="1">Belongs to the Mg-chelatase subunit H family.</text>
</comment>
<evidence type="ECO:0000256" key="9">
    <source>
        <dbReference type="ARBA" id="ARBA00048693"/>
    </source>
</evidence>
<feature type="domain" description="CobN/magnesium chelatase" evidence="10">
    <location>
        <begin position="173"/>
        <end position="742"/>
    </location>
</feature>
<keyword evidence="13" id="KW-1185">Reference proteome</keyword>
<dbReference type="Pfam" id="PF02514">
    <property type="entry name" value="CobN-Mg_chel"/>
    <property type="match status" value="2"/>
</dbReference>
<keyword evidence="3" id="KW-0602">Photosynthesis</keyword>
<keyword evidence="5" id="KW-0547">Nucleotide-binding</keyword>
<dbReference type="GO" id="GO:0051116">
    <property type="term" value="F:cobaltochelatase activity"/>
    <property type="evidence" value="ECO:0007669"/>
    <property type="project" value="UniProtKB-EC"/>
</dbReference>
<evidence type="ECO:0000256" key="7">
    <source>
        <dbReference type="ARBA" id="ARBA00023171"/>
    </source>
</evidence>
<keyword evidence="4 12" id="KW-0436">Ligase</keyword>
<evidence type="ECO:0000256" key="8">
    <source>
        <dbReference type="ARBA" id="ARBA00023444"/>
    </source>
</evidence>